<keyword evidence="2" id="KW-1185">Reference proteome</keyword>
<proteinExistence type="predicted"/>
<dbReference type="EMBL" id="QTJU01000003">
    <property type="protein sequence ID" value="RFM27943.1"/>
    <property type="molecule type" value="Genomic_DNA"/>
</dbReference>
<reference evidence="1 2" key="1">
    <citation type="submission" date="2018-08" db="EMBL/GenBank/DDBJ databases">
        <title>Chitinophagaceae sp. K23C18032701, a novel bacterium isolated from forest soil.</title>
        <authorList>
            <person name="Wang C."/>
        </authorList>
    </citation>
    <scope>NUCLEOTIDE SEQUENCE [LARGE SCALE GENOMIC DNA]</scope>
    <source>
        <strain evidence="1 2">K23C18032701</strain>
    </source>
</reference>
<protein>
    <submittedName>
        <fullName evidence="1">Uncharacterized protein</fullName>
    </submittedName>
</protein>
<comment type="caution">
    <text evidence="1">The sequence shown here is derived from an EMBL/GenBank/DDBJ whole genome shotgun (WGS) entry which is preliminary data.</text>
</comment>
<dbReference type="RefSeq" id="WP_116847190.1">
    <property type="nucleotide sequence ID" value="NZ_QTJU01000003.1"/>
</dbReference>
<sequence length="145" mass="16346">MSDRKVTYDIKVDVSVKIIDSKDKIDNKTPLLAIVDDLGFSSNGAKELDVAQKPGRVALLEENDLANPSRKDFGLKNALHEVLHLFGANHHSVMLGANEVFKSDKDVMNYEPNTSYELHDEHKMKVWVRPFSGIKFGKRLLKKAI</sequence>
<name>A0A3E1NJ36_9BACT</name>
<dbReference type="AlphaFoldDB" id="A0A3E1NJ36"/>
<accession>A0A3E1NJ36</accession>
<gene>
    <name evidence="1" type="ORF">DXN05_10370</name>
</gene>
<dbReference type="Proteomes" id="UP000261284">
    <property type="component" value="Unassembled WGS sequence"/>
</dbReference>
<evidence type="ECO:0000313" key="2">
    <source>
        <dbReference type="Proteomes" id="UP000261284"/>
    </source>
</evidence>
<evidence type="ECO:0000313" key="1">
    <source>
        <dbReference type="EMBL" id="RFM27943.1"/>
    </source>
</evidence>
<organism evidence="1 2">
    <name type="scientific">Deminuibacter soli</name>
    <dbReference type="NCBI Taxonomy" id="2291815"/>
    <lineage>
        <taxon>Bacteria</taxon>
        <taxon>Pseudomonadati</taxon>
        <taxon>Bacteroidota</taxon>
        <taxon>Chitinophagia</taxon>
        <taxon>Chitinophagales</taxon>
        <taxon>Chitinophagaceae</taxon>
        <taxon>Deminuibacter</taxon>
    </lineage>
</organism>